<gene>
    <name evidence="1" type="ORF">P7K49_020883</name>
</gene>
<dbReference type="EMBL" id="JASSZA010000010">
    <property type="protein sequence ID" value="KAK2099535.1"/>
    <property type="molecule type" value="Genomic_DNA"/>
</dbReference>
<dbReference type="Proteomes" id="UP001266305">
    <property type="component" value="Unassembled WGS sequence"/>
</dbReference>
<keyword evidence="2" id="KW-1185">Reference proteome</keyword>
<feature type="non-terminal residue" evidence="1">
    <location>
        <position position="1"/>
    </location>
</feature>
<sequence length="104" mass="11384">LSPEILPTFHDASDLTVCLAVTAPPGPPTWVQSLLPPFPQTGLCFCLLYFWFPSLAPRTLEANPHQWLQSCKQKPPNIPLGALPHAGLRRCKGQNPSRPSCIST</sequence>
<protein>
    <submittedName>
        <fullName evidence="1">Uncharacterized protein</fullName>
    </submittedName>
</protein>
<feature type="non-terminal residue" evidence="1">
    <location>
        <position position="104"/>
    </location>
</feature>
<reference evidence="1 2" key="1">
    <citation type="submission" date="2023-05" db="EMBL/GenBank/DDBJ databases">
        <title>B98-5 Cell Line De Novo Hybrid Assembly: An Optical Mapping Approach.</title>
        <authorList>
            <person name="Kananen K."/>
            <person name="Auerbach J.A."/>
            <person name="Kautto E."/>
            <person name="Blachly J.S."/>
        </authorList>
    </citation>
    <scope>NUCLEOTIDE SEQUENCE [LARGE SCALE GENOMIC DNA]</scope>
    <source>
        <strain evidence="1">B95-8</strain>
        <tissue evidence="1">Cell line</tissue>
    </source>
</reference>
<evidence type="ECO:0000313" key="1">
    <source>
        <dbReference type="EMBL" id="KAK2099535.1"/>
    </source>
</evidence>
<evidence type="ECO:0000313" key="2">
    <source>
        <dbReference type="Proteomes" id="UP001266305"/>
    </source>
</evidence>
<comment type="caution">
    <text evidence="1">The sequence shown here is derived from an EMBL/GenBank/DDBJ whole genome shotgun (WGS) entry which is preliminary data.</text>
</comment>
<proteinExistence type="predicted"/>
<name>A0ABQ9URU0_SAGOE</name>
<accession>A0ABQ9URU0</accession>
<organism evidence="1 2">
    <name type="scientific">Saguinus oedipus</name>
    <name type="common">Cotton-top tamarin</name>
    <name type="synonym">Oedipomidas oedipus</name>
    <dbReference type="NCBI Taxonomy" id="9490"/>
    <lineage>
        <taxon>Eukaryota</taxon>
        <taxon>Metazoa</taxon>
        <taxon>Chordata</taxon>
        <taxon>Craniata</taxon>
        <taxon>Vertebrata</taxon>
        <taxon>Euteleostomi</taxon>
        <taxon>Mammalia</taxon>
        <taxon>Eutheria</taxon>
        <taxon>Euarchontoglires</taxon>
        <taxon>Primates</taxon>
        <taxon>Haplorrhini</taxon>
        <taxon>Platyrrhini</taxon>
        <taxon>Cebidae</taxon>
        <taxon>Callitrichinae</taxon>
        <taxon>Saguinus</taxon>
    </lineage>
</organism>